<dbReference type="InterPro" id="IPR015414">
    <property type="entry name" value="TMEM64"/>
</dbReference>
<dbReference type="PANTHER" id="PTHR12677:SF49">
    <property type="entry name" value="TVP38_TMEM64 FAMILY MEMBRANE PROTEIN"/>
    <property type="match status" value="1"/>
</dbReference>
<comment type="subcellular location">
    <subcellularLocation>
        <location evidence="1 6">Cell membrane</location>
        <topology evidence="1 6">Multi-pass membrane protein</topology>
    </subcellularLocation>
</comment>
<evidence type="ECO:0000256" key="2">
    <source>
        <dbReference type="ARBA" id="ARBA00022475"/>
    </source>
</evidence>
<dbReference type="PANTHER" id="PTHR12677">
    <property type="entry name" value="GOLGI APPARATUS MEMBRANE PROTEIN TVP38-RELATED"/>
    <property type="match status" value="1"/>
</dbReference>
<evidence type="ECO:0000256" key="6">
    <source>
        <dbReference type="RuleBase" id="RU366058"/>
    </source>
</evidence>
<feature type="transmembrane region" description="Helical" evidence="6">
    <location>
        <begin position="12"/>
        <end position="31"/>
    </location>
</feature>
<feature type="transmembrane region" description="Helical" evidence="6">
    <location>
        <begin position="51"/>
        <end position="70"/>
    </location>
</feature>
<comment type="similarity">
    <text evidence="6">Belongs to the TVP38/TMEM64 family.</text>
</comment>
<dbReference type="EMBL" id="JBHIRY010000026">
    <property type="protein sequence ID" value="MFB5762882.1"/>
    <property type="molecule type" value="Genomic_DNA"/>
</dbReference>
<gene>
    <name evidence="8" type="ORF">ACE5LO_21130</name>
</gene>
<keyword evidence="3 6" id="KW-0812">Transmembrane</keyword>
<dbReference type="RefSeq" id="WP_375521965.1">
    <property type="nucleotide sequence ID" value="NZ_JBHIRY010000026.1"/>
</dbReference>
<evidence type="ECO:0000256" key="4">
    <source>
        <dbReference type="ARBA" id="ARBA00022989"/>
    </source>
</evidence>
<keyword evidence="4 6" id="KW-1133">Transmembrane helix</keyword>
<evidence type="ECO:0000259" key="7">
    <source>
        <dbReference type="Pfam" id="PF09335"/>
    </source>
</evidence>
<keyword evidence="9" id="KW-1185">Reference proteome</keyword>
<feature type="transmembrane region" description="Helical" evidence="6">
    <location>
        <begin position="140"/>
        <end position="162"/>
    </location>
</feature>
<evidence type="ECO:0000256" key="3">
    <source>
        <dbReference type="ARBA" id="ARBA00022692"/>
    </source>
</evidence>
<dbReference type="InterPro" id="IPR032816">
    <property type="entry name" value="VTT_dom"/>
</dbReference>
<feature type="transmembrane region" description="Helical" evidence="6">
    <location>
        <begin position="169"/>
        <end position="195"/>
    </location>
</feature>
<evidence type="ECO:0000313" key="8">
    <source>
        <dbReference type="EMBL" id="MFB5762882.1"/>
    </source>
</evidence>
<keyword evidence="5 6" id="KW-0472">Membrane</keyword>
<evidence type="ECO:0000256" key="1">
    <source>
        <dbReference type="ARBA" id="ARBA00004651"/>
    </source>
</evidence>
<feature type="transmembrane region" description="Helical" evidence="6">
    <location>
        <begin position="82"/>
        <end position="107"/>
    </location>
</feature>
<proteinExistence type="inferred from homology"/>
<evidence type="ECO:0000256" key="5">
    <source>
        <dbReference type="ARBA" id="ARBA00023136"/>
    </source>
</evidence>
<evidence type="ECO:0000313" key="9">
    <source>
        <dbReference type="Proteomes" id="UP001580430"/>
    </source>
</evidence>
<reference evidence="8 9" key="1">
    <citation type="submission" date="2024-09" db="EMBL/GenBank/DDBJ databases">
        <title>Paenibacillus zeirhizospherea sp. nov., isolated from surface of the maize (Zea mays) roots in a horticulture field, Hungary.</title>
        <authorList>
            <person name="Marton D."/>
            <person name="Farkas M."/>
            <person name="Bedics A."/>
            <person name="Toth E."/>
            <person name="Tancsics A."/>
            <person name="Boka K."/>
            <person name="Marati G."/>
            <person name="Kriszt B."/>
            <person name="Cserhati M."/>
        </authorList>
    </citation>
    <scope>NUCLEOTIDE SEQUENCE [LARGE SCALE GENOMIC DNA]</scope>
    <source>
        <strain evidence="8 9">JCM 18446</strain>
    </source>
</reference>
<protein>
    <recommendedName>
        <fullName evidence="6">TVP38/TMEM64 family membrane protein</fullName>
    </recommendedName>
</protein>
<organism evidence="8 9">
    <name type="scientific">Paenibacillus medicaginis</name>
    <dbReference type="NCBI Taxonomy" id="1470560"/>
    <lineage>
        <taxon>Bacteria</taxon>
        <taxon>Bacillati</taxon>
        <taxon>Bacillota</taxon>
        <taxon>Bacilli</taxon>
        <taxon>Bacillales</taxon>
        <taxon>Paenibacillaceae</taxon>
        <taxon>Paenibacillus</taxon>
    </lineage>
</organism>
<keyword evidence="2 6" id="KW-1003">Cell membrane</keyword>
<dbReference type="Proteomes" id="UP001580430">
    <property type="component" value="Unassembled WGS sequence"/>
</dbReference>
<accession>A0ABV5C974</accession>
<name>A0ABV5C974_9BACL</name>
<sequence length="199" mass="22098">MLKNKVFIGRIINLFSIIGLIGTILFCVYGYQAGIFTSSNKMQLFVEGTGIWGPLIFVLIQIIQVVLPVLPGGISCAYGVILFGPVYGFIYNYVGIIIGSIFAFLIARQYGKPFIQKITPARIYHKYSSWLDKGNWFDKLFALGIFLPGAPDDFLCMLAGITKMKLGRFILILIVCKPAALFVYSMGLSTAMGWLGTYF</sequence>
<dbReference type="Pfam" id="PF09335">
    <property type="entry name" value="VTT_dom"/>
    <property type="match status" value="1"/>
</dbReference>
<feature type="domain" description="VTT" evidence="7">
    <location>
        <begin position="71"/>
        <end position="186"/>
    </location>
</feature>
<comment type="caution">
    <text evidence="8">The sequence shown here is derived from an EMBL/GenBank/DDBJ whole genome shotgun (WGS) entry which is preliminary data.</text>
</comment>